<dbReference type="InterPro" id="IPR005344">
    <property type="entry name" value="TMEM33/Pom33"/>
</dbReference>
<dbReference type="GO" id="GO:0016020">
    <property type="term" value="C:membrane"/>
    <property type="evidence" value="ECO:0007669"/>
    <property type="project" value="InterPro"/>
</dbReference>
<evidence type="ECO:0000313" key="2">
    <source>
        <dbReference type="EMBL" id="KAE9128125.1"/>
    </source>
</evidence>
<dbReference type="Proteomes" id="UP000488956">
    <property type="component" value="Unassembled WGS sequence"/>
</dbReference>
<feature type="transmembrane region" description="Helical" evidence="1">
    <location>
        <begin position="12"/>
        <end position="32"/>
    </location>
</feature>
<accession>A0A6G0LS75</accession>
<protein>
    <submittedName>
        <fullName evidence="2">Uncharacterized protein</fullName>
    </submittedName>
</protein>
<evidence type="ECO:0000256" key="1">
    <source>
        <dbReference type="SAM" id="Phobius"/>
    </source>
</evidence>
<feature type="transmembrane region" description="Helical" evidence="1">
    <location>
        <begin position="52"/>
        <end position="76"/>
    </location>
</feature>
<name>A0A6G0LS75_9STRA</name>
<dbReference type="Pfam" id="PF03661">
    <property type="entry name" value="TMEM33_Pom33"/>
    <property type="match status" value="1"/>
</dbReference>
<sequence length="243" mass="27808">MLNMYQFAFRSFVLLCFCNFWSPALLSSYAYVNFFKLALVNHANYSHGAPKWIAAYAQRLLLDLAVQVFFFFLVFWHSVSHGMALLLVFLLEMVHVLTYLRSILQLLGLANSTPVTLLASKTLVPLTALVIRYHIFPALATRAKWAKLVQLPAARTVARYMISHQLQAARHNPFGHQPPVLPRSGRHRIHAFAVKMGDTAQQQQALASVWPRTATLCKNSRRRRWSTWRMNEVTAEGAEQIDR</sequence>
<gene>
    <name evidence="2" type="ORF">PF010_g4630</name>
</gene>
<keyword evidence="1" id="KW-0812">Transmembrane</keyword>
<comment type="caution">
    <text evidence="2">The sequence shown here is derived from an EMBL/GenBank/DDBJ whole genome shotgun (WGS) entry which is preliminary data.</text>
</comment>
<evidence type="ECO:0000313" key="3">
    <source>
        <dbReference type="Proteomes" id="UP000488956"/>
    </source>
</evidence>
<dbReference type="AlphaFoldDB" id="A0A6G0LS75"/>
<reference evidence="2 3" key="1">
    <citation type="submission" date="2018-09" db="EMBL/GenBank/DDBJ databases">
        <title>Genomic investigation of the strawberry pathogen Phytophthora fragariae indicates pathogenicity is determined by transcriptional variation in three key races.</title>
        <authorList>
            <person name="Adams T.M."/>
            <person name="Armitage A.D."/>
            <person name="Sobczyk M.K."/>
            <person name="Bates H.J."/>
            <person name="Dunwell J.M."/>
            <person name="Nellist C.F."/>
            <person name="Harrison R.J."/>
        </authorList>
    </citation>
    <scope>NUCLEOTIDE SEQUENCE [LARGE SCALE GENOMIC DNA]</scope>
    <source>
        <strain evidence="2 3">ONT-3</strain>
    </source>
</reference>
<keyword evidence="1" id="KW-0472">Membrane</keyword>
<proteinExistence type="predicted"/>
<dbReference type="EMBL" id="QXFX01000163">
    <property type="protein sequence ID" value="KAE9128125.1"/>
    <property type="molecule type" value="Genomic_DNA"/>
</dbReference>
<keyword evidence="1" id="KW-1133">Transmembrane helix</keyword>
<feature type="transmembrane region" description="Helical" evidence="1">
    <location>
        <begin position="115"/>
        <end position="135"/>
    </location>
</feature>
<feature type="transmembrane region" description="Helical" evidence="1">
    <location>
        <begin position="83"/>
        <end position="103"/>
    </location>
</feature>
<organism evidence="2 3">
    <name type="scientific">Phytophthora fragariae</name>
    <dbReference type="NCBI Taxonomy" id="53985"/>
    <lineage>
        <taxon>Eukaryota</taxon>
        <taxon>Sar</taxon>
        <taxon>Stramenopiles</taxon>
        <taxon>Oomycota</taxon>
        <taxon>Peronosporomycetes</taxon>
        <taxon>Peronosporales</taxon>
        <taxon>Peronosporaceae</taxon>
        <taxon>Phytophthora</taxon>
    </lineage>
</organism>